<keyword evidence="4" id="KW-1015">Disulfide bond</keyword>
<evidence type="ECO:0000256" key="3">
    <source>
        <dbReference type="ARBA" id="ARBA00021904"/>
    </source>
</evidence>
<dbReference type="GO" id="GO:0033617">
    <property type="term" value="P:mitochondrial respiratory chain complex IV assembly"/>
    <property type="evidence" value="ECO:0007669"/>
    <property type="project" value="TreeGrafter"/>
</dbReference>
<dbReference type="PANTHER" id="PTHR28627:SF1">
    <property type="entry name" value="CYTOCHROME C OXIDASE ASSEMBLY FACTOR 5"/>
    <property type="match status" value="1"/>
</dbReference>
<sequence>SLTQWDEDRWPGMEEDLGMSLLQSDCMLQEGKSLQQCLKGGNCKVLKYSFFECKRKGYKNLVMGGRSNI</sequence>
<protein>
    <recommendedName>
        <fullName evidence="3">Cytochrome c oxidase assembly factor 5</fullName>
    </recommendedName>
</protein>
<dbReference type="GO" id="GO:0005739">
    <property type="term" value="C:mitochondrion"/>
    <property type="evidence" value="ECO:0007669"/>
    <property type="project" value="TreeGrafter"/>
</dbReference>
<accession>A0A8C3VQ31</accession>
<proteinExistence type="inferred from homology"/>
<evidence type="ECO:0000256" key="1">
    <source>
        <dbReference type="ARBA" id="ARBA00003186"/>
    </source>
</evidence>
<evidence type="ECO:0000313" key="5">
    <source>
        <dbReference type="Ensembl" id="ENSCWAP00000002369.1"/>
    </source>
</evidence>
<keyword evidence="6" id="KW-1185">Reference proteome</keyword>
<organism evidence="5 6">
    <name type="scientific">Catagonus wagneri</name>
    <name type="common">Chacoan peccary</name>
    <dbReference type="NCBI Taxonomy" id="51154"/>
    <lineage>
        <taxon>Eukaryota</taxon>
        <taxon>Metazoa</taxon>
        <taxon>Chordata</taxon>
        <taxon>Craniata</taxon>
        <taxon>Vertebrata</taxon>
        <taxon>Euteleostomi</taxon>
        <taxon>Mammalia</taxon>
        <taxon>Eutheria</taxon>
        <taxon>Laurasiatheria</taxon>
        <taxon>Artiodactyla</taxon>
        <taxon>Suina</taxon>
        <taxon>Tayassuidae</taxon>
        <taxon>Catagonus</taxon>
    </lineage>
</organism>
<comment type="function">
    <text evidence="1">Involved in an early step of the mitochondrial complex IV assembly process.</text>
</comment>
<dbReference type="Proteomes" id="UP000694540">
    <property type="component" value="Unplaced"/>
</dbReference>
<dbReference type="Pfam" id="PF10203">
    <property type="entry name" value="Pet191_N"/>
    <property type="match status" value="1"/>
</dbReference>
<reference evidence="5" key="2">
    <citation type="submission" date="2025-09" db="UniProtKB">
        <authorList>
            <consortium name="Ensembl"/>
        </authorList>
    </citation>
    <scope>IDENTIFICATION</scope>
</reference>
<name>A0A8C3VQ31_9CETA</name>
<comment type="similarity">
    <text evidence="2">Belongs to the PET191 family.</text>
</comment>
<evidence type="ECO:0000313" key="6">
    <source>
        <dbReference type="Proteomes" id="UP000694540"/>
    </source>
</evidence>
<dbReference type="Ensembl" id="ENSCWAT00000002583.1">
    <property type="protein sequence ID" value="ENSCWAP00000002369.1"/>
    <property type="gene ID" value="ENSCWAG00000001917.1"/>
</dbReference>
<dbReference type="InterPro" id="IPR018793">
    <property type="entry name" value="Cyt_c_oxidase_assmbl_Pet191"/>
</dbReference>
<evidence type="ECO:0000256" key="4">
    <source>
        <dbReference type="ARBA" id="ARBA00023157"/>
    </source>
</evidence>
<dbReference type="PANTHER" id="PTHR28627">
    <property type="entry name" value="CYTOCHROME C OXIDASE ASSEMBLY FACTOR 5"/>
    <property type="match status" value="1"/>
</dbReference>
<evidence type="ECO:0000256" key="2">
    <source>
        <dbReference type="ARBA" id="ARBA00007785"/>
    </source>
</evidence>
<dbReference type="AlphaFoldDB" id="A0A8C3VQ31"/>
<reference evidence="5" key="1">
    <citation type="submission" date="2025-08" db="UniProtKB">
        <authorList>
            <consortium name="Ensembl"/>
        </authorList>
    </citation>
    <scope>IDENTIFICATION</scope>
</reference>